<proteinExistence type="predicted"/>
<dbReference type="Proteomes" id="UP000005239">
    <property type="component" value="Unassembled WGS sequence"/>
</dbReference>
<name>A0A2A6CC03_PRIPA</name>
<sequence length="169" mass="18794">MCQIRIILVIGMTQLVVPQAAVPSLEVAVESLSLANDQDKGPNMITLANAQAVTDVLDEALALADVVKNNMERVLALRSKYLASLKWILIDPHSDSESPSAPVPLLVMMPTTKRSRSSAKLFLKMETKVRFNLVLREIRRINNDEVEAGRCVMTEEQVQEKEDGYSDFP</sequence>
<keyword evidence="2" id="KW-1185">Reference proteome</keyword>
<dbReference type="AlphaFoldDB" id="A0A2A6CC03"/>
<reference evidence="1" key="2">
    <citation type="submission" date="2022-06" db="UniProtKB">
        <authorList>
            <consortium name="EnsemblMetazoa"/>
        </authorList>
    </citation>
    <scope>IDENTIFICATION</scope>
    <source>
        <strain evidence="1">PS312</strain>
    </source>
</reference>
<reference evidence="2" key="1">
    <citation type="journal article" date="2008" name="Nat. Genet.">
        <title>The Pristionchus pacificus genome provides a unique perspective on nematode lifestyle and parasitism.</title>
        <authorList>
            <person name="Dieterich C."/>
            <person name="Clifton S.W."/>
            <person name="Schuster L.N."/>
            <person name="Chinwalla A."/>
            <person name="Delehaunty K."/>
            <person name="Dinkelacker I."/>
            <person name="Fulton L."/>
            <person name="Fulton R."/>
            <person name="Godfrey J."/>
            <person name="Minx P."/>
            <person name="Mitreva M."/>
            <person name="Roeseler W."/>
            <person name="Tian H."/>
            <person name="Witte H."/>
            <person name="Yang S.P."/>
            <person name="Wilson R.K."/>
            <person name="Sommer R.J."/>
        </authorList>
    </citation>
    <scope>NUCLEOTIDE SEQUENCE [LARGE SCALE GENOMIC DNA]</scope>
    <source>
        <strain evidence="2">PS312</strain>
    </source>
</reference>
<evidence type="ECO:0000313" key="2">
    <source>
        <dbReference type="Proteomes" id="UP000005239"/>
    </source>
</evidence>
<accession>A0A8R1UUU2</accession>
<gene>
    <name evidence="1" type="primary">WBGene00277780</name>
</gene>
<protein>
    <submittedName>
        <fullName evidence="1">Uncharacterized protein</fullName>
    </submittedName>
</protein>
<dbReference type="EnsemblMetazoa" id="PPA39411.1">
    <property type="protein sequence ID" value="PPA39411.1"/>
    <property type="gene ID" value="WBGene00277780"/>
</dbReference>
<evidence type="ECO:0000313" key="1">
    <source>
        <dbReference type="EnsemblMetazoa" id="PPA39411.1"/>
    </source>
</evidence>
<organism evidence="1 2">
    <name type="scientific">Pristionchus pacificus</name>
    <name type="common">Parasitic nematode worm</name>
    <dbReference type="NCBI Taxonomy" id="54126"/>
    <lineage>
        <taxon>Eukaryota</taxon>
        <taxon>Metazoa</taxon>
        <taxon>Ecdysozoa</taxon>
        <taxon>Nematoda</taxon>
        <taxon>Chromadorea</taxon>
        <taxon>Rhabditida</taxon>
        <taxon>Rhabditina</taxon>
        <taxon>Diplogasteromorpha</taxon>
        <taxon>Diplogasteroidea</taxon>
        <taxon>Neodiplogasteridae</taxon>
        <taxon>Pristionchus</taxon>
    </lineage>
</organism>
<accession>A0A2A6CC03</accession>